<accession>A0ABQ0NZ74</accession>
<dbReference type="InterPro" id="IPR019734">
    <property type="entry name" value="TPR_rpt"/>
</dbReference>
<keyword evidence="1" id="KW-0802">TPR repeat</keyword>
<dbReference type="SUPFAM" id="SSF53756">
    <property type="entry name" value="UDP-Glycosyltransferase/glycogen phosphorylase"/>
    <property type="match status" value="1"/>
</dbReference>
<evidence type="ECO:0000313" key="2">
    <source>
        <dbReference type="EMBL" id="GBQ06711.1"/>
    </source>
</evidence>
<dbReference type="Gene3D" id="3.40.50.2000">
    <property type="entry name" value="Glycogen Phosphorylase B"/>
    <property type="match status" value="1"/>
</dbReference>
<dbReference type="PANTHER" id="PTHR12558:SF13">
    <property type="entry name" value="CELL DIVISION CYCLE PROTEIN 27 HOMOLOG"/>
    <property type="match status" value="1"/>
</dbReference>
<gene>
    <name evidence="2" type="ORF">AA15669_1055</name>
</gene>
<feature type="repeat" description="TPR" evidence="1">
    <location>
        <begin position="111"/>
        <end position="144"/>
    </location>
</feature>
<protein>
    <submittedName>
        <fullName evidence="2">TPR repeat-containing protein</fullName>
    </submittedName>
</protein>
<comment type="caution">
    <text evidence="2">The sequence shown here is derived from an EMBL/GenBank/DDBJ whole genome shotgun (WGS) entry which is preliminary data.</text>
</comment>
<feature type="repeat" description="TPR" evidence="1">
    <location>
        <begin position="213"/>
        <end position="246"/>
    </location>
</feature>
<keyword evidence="3" id="KW-1185">Reference proteome</keyword>
<proteinExistence type="predicted"/>
<dbReference type="EMBL" id="BAQD01000015">
    <property type="protein sequence ID" value="GBQ06711.1"/>
    <property type="molecule type" value="Genomic_DNA"/>
</dbReference>
<dbReference type="SUPFAM" id="SSF48452">
    <property type="entry name" value="TPR-like"/>
    <property type="match status" value="1"/>
</dbReference>
<dbReference type="PROSITE" id="PS50005">
    <property type="entry name" value="TPR"/>
    <property type="match status" value="3"/>
</dbReference>
<evidence type="ECO:0000313" key="3">
    <source>
        <dbReference type="Proteomes" id="UP001062901"/>
    </source>
</evidence>
<evidence type="ECO:0000256" key="1">
    <source>
        <dbReference type="PROSITE-ProRule" id="PRU00339"/>
    </source>
</evidence>
<dbReference type="PANTHER" id="PTHR12558">
    <property type="entry name" value="CELL DIVISION CYCLE 16,23,27"/>
    <property type="match status" value="1"/>
</dbReference>
<organism evidence="2 3">
    <name type="scientific">Saccharibacter floricola DSM 15669</name>
    <dbReference type="NCBI Taxonomy" id="1123227"/>
    <lineage>
        <taxon>Bacteria</taxon>
        <taxon>Pseudomonadati</taxon>
        <taxon>Pseudomonadota</taxon>
        <taxon>Alphaproteobacteria</taxon>
        <taxon>Acetobacterales</taxon>
        <taxon>Acetobacteraceae</taxon>
        <taxon>Saccharibacter</taxon>
    </lineage>
</organism>
<dbReference type="Gene3D" id="1.25.40.10">
    <property type="entry name" value="Tetratricopeptide repeat domain"/>
    <property type="match status" value="1"/>
</dbReference>
<dbReference type="InterPro" id="IPR011990">
    <property type="entry name" value="TPR-like_helical_dom_sf"/>
</dbReference>
<dbReference type="RefSeq" id="WP_018979219.1">
    <property type="nucleotide sequence ID" value="NZ_BAQD01000015.1"/>
</dbReference>
<feature type="repeat" description="TPR" evidence="1">
    <location>
        <begin position="145"/>
        <end position="178"/>
    </location>
</feature>
<name>A0ABQ0NZ74_9PROT</name>
<dbReference type="Proteomes" id="UP001062901">
    <property type="component" value="Unassembled WGS sequence"/>
</dbReference>
<dbReference type="SMART" id="SM00028">
    <property type="entry name" value="TPR"/>
    <property type="match status" value="5"/>
</dbReference>
<dbReference type="Pfam" id="PF13181">
    <property type="entry name" value="TPR_8"/>
    <property type="match status" value="1"/>
</dbReference>
<dbReference type="Pfam" id="PF13432">
    <property type="entry name" value="TPR_16"/>
    <property type="match status" value="3"/>
</dbReference>
<sequence length="572" mass="63371">MEDSPLHEALSALQAGHFTEAERRARDVITQRDAMVPEAVHILASIALLRGQSATAVALLGRLMQQPQAPCSDALNGRIHQTLGRALLAENQPEAARAACSIAVLLCPEEAASQAGLGEAYLALGNAGKAVRSLKRAVRLAPQQGALWGLLAQAQQKRGALGEALRSWERLLELAPKDRAAWANYGGALFTSGQWDKANFALKEALDQGCYTAETLNNMGLVQSALGYMDKACDYFQKAQHQLPSDAAIMMNWNAALYDKGDRAAACALLDHFEKEYGTLPAKAQFNRAALFLEKGQWREGWQAFEKRRDFLPLQLTRPLPHCPLWEGEAGEEPIALYAEQGLGDAVQFLRFLPDVIKRRPVRLQFPQPLMDLVEQCFALPQERLLSSEGLVIAQQSLLSVPYALGMKNPPSSSPYLSTGSEEEACVVGLCWAGNASYRFNRRRSIPVALLEPLRHVKGVRFLSLQQNGDVPEWMERVPLSSLTELAETIGRCSLVVSVDTLVAHLAGAQGRPLWLLNRYGGDWRWKRPHDWYENVRIFQADKAAPPYEAWPSVIERLVVALKKRFPDSERI</sequence>
<reference evidence="2" key="1">
    <citation type="submission" date="2013-04" db="EMBL/GenBank/DDBJ databases">
        <title>The genome sequencing project of 58 acetic acid bacteria.</title>
        <authorList>
            <person name="Okamoto-Kainuma A."/>
            <person name="Ishikawa M."/>
            <person name="Umino S."/>
            <person name="Koizumi Y."/>
            <person name="Shiwa Y."/>
            <person name="Yoshikawa H."/>
            <person name="Matsutani M."/>
            <person name="Matsushita K."/>
        </authorList>
    </citation>
    <scope>NUCLEOTIDE SEQUENCE</scope>
    <source>
        <strain evidence="2">DSM 15669</strain>
    </source>
</reference>